<proteinExistence type="predicted"/>
<keyword evidence="3" id="KW-0408">Iron</keyword>
<feature type="domain" description="4Fe-4S ferredoxin-type" evidence="5">
    <location>
        <begin position="185"/>
        <end position="214"/>
    </location>
</feature>
<dbReference type="InterPro" id="IPR050157">
    <property type="entry name" value="PSI_iron-sulfur_center"/>
</dbReference>
<evidence type="ECO:0000313" key="7">
    <source>
        <dbReference type="Proteomes" id="UP000027601"/>
    </source>
</evidence>
<evidence type="ECO:0000256" key="1">
    <source>
        <dbReference type="ARBA" id="ARBA00022485"/>
    </source>
</evidence>
<dbReference type="eggNOG" id="COG2768">
    <property type="taxonomic scope" value="Bacteria"/>
</dbReference>
<keyword evidence="7" id="KW-1185">Reference proteome</keyword>
<comment type="caution">
    <text evidence="6">The sequence shown here is derived from an EMBL/GenBank/DDBJ whole genome shotgun (WGS) entry which is preliminary data.</text>
</comment>
<dbReference type="AlphaFoldDB" id="A0A069D4J8"/>
<dbReference type="InterPro" id="IPR017896">
    <property type="entry name" value="4Fe4S_Fe-S-bd"/>
</dbReference>
<dbReference type="InterPro" id="IPR029039">
    <property type="entry name" value="Flavoprotein-like_sf"/>
</dbReference>
<dbReference type="PANTHER" id="PTHR24960:SF80">
    <property type="entry name" value="FERREDOXIN"/>
    <property type="match status" value="1"/>
</dbReference>
<dbReference type="PROSITE" id="PS51379">
    <property type="entry name" value="4FE4S_FER_2"/>
    <property type="match status" value="2"/>
</dbReference>
<dbReference type="SUPFAM" id="SSF52218">
    <property type="entry name" value="Flavoproteins"/>
    <property type="match status" value="1"/>
</dbReference>
<dbReference type="PROSITE" id="PS00198">
    <property type="entry name" value="4FE4S_FER_1"/>
    <property type="match status" value="1"/>
</dbReference>
<dbReference type="GO" id="GO:0051539">
    <property type="term" value="F:4 iron, 4 sulfur cluster binding"/>
    <property type="evidence" value="ECO:0007669"/>
    <property type="project" value="UniProtKB-KW"/>
</dbReference>
<evidence type="ECO:0000259" key="5">
    <source>
        <dbReference type="PROSITE" id="PS51379"/>
    </source>
</evidence>
<feature type="domain" description="4Fe-4S ferredoxin-type" evidence="5">
    <location>
        <begin position="215"/>
        <end position="244"/>
    </location>
</feature>
<dbReference type="PANTHER" id="PTHR24960">
    <property type="entry name" value="PHOTOSYSTEM I IRON-SULFUR CENTER-RELATED"/>
    <property type="match status" value="1"/>
</dbReference>
<dbReference type="Gene3D" id="3.40.50.360">
    <property type="match status" value="1"/>
</dbReference>
<dbReference type="NCBIfam" id="NF038196">
    <property type="entry name" value="ferrodoxin_EFR1"/>
    <property type="match status" value="1"/>
</dbReference>
<evidence type="ECO:0000256" key="3">
    <source>
        <dbReference type="ARBA" id="ARBA00023004"/>
    </source>
</evidence>
<dbReference type="InterPro" id="IPR047964">
    <property type="entry name" value="EFR1-like"/>
</dbReference>
<dbReference type="Gene3D" id="3.30.70.20">
    <property type="match status" value="1"/>
</dbReference>
<name>A0A069D4J8_9BACE</name>
<evidence type="ECO:0000313" key="6">
    <source>
        <dbReference type="EMBL" id="GAK37347.1"/>
    </source>
</evidence>
<dbReference type="Proteomes" id="UP000027601">
    <property type="component" value="Unassembled WGS sequence"/>
</dbReference>
<dbReference type="GO" id="GO:0046872">
    <property type="term" value="F:metal ion binding"/>
    <property type="evidence" value="ECO:0007669"/>
    <property type="project" value="UniProtKB-KW"/>
</dbReference>
<protein>
    <submittedName>
        <fullName evidence="6">Ferredoxin</fullName>
    </submittedName>
</protein>
<evidence type="ECO:0000256" key="4">
    <source>
        <dbReference type="ARBA" id="ARBA00023014"/>
    </source>
</evidence>
<keyword evidence="4" id="KW-0411">Iron-sulfur</keyword>
<dbReference type="RefSeq" id="WP_024997047.1">
    <property type="nucleotide sequence ID" value="NZ_ATZI01000016.1"/>
</dbReference>
<reference evidence="6 7" key="1">
    <citation type="journal article" date="2015" name="Microbes Environ.">
        <title>Distribution and evolution of nitrogen fixation genes in the phylum bacteroidetes.</title>
        <authorList>
            <person name="Inoue J."/>
            <person name="Oshima K."/>
            <person name="Suda W."/>
            <person name="Sakamoto M."/>
            <person name="Iino T."/>
            <person name="Noda S."/>
            <person name="Hongoh Y."/>
            <person name="Hattori M."/>
            <person name="Ohkuma M."/>
        </authorList>
    </citation>
    <scope>NUCLEOTIDE SEQUENCE [LARGE SCALE GENOMIC DNA]</scope>
    <source>
        <strain evidence="6 7">JCM 15093</strain>
    </source>
</reference>
<dbReference type="EMBL" id="BAJS01000018">
    <property type="protein sequence ID" value="GAK37347.1"/>
    <property type="molecule type" value="Genomic_DNA"/>
</dbReference>
<keyword evidence="2" id="KW-0479">Metal-binding</keyword>
<keyword evidence="1" id="KW-0004">4Fe-4S</keyword>
<dbReference type="OrthoDB" id="9813995at2"/>
<gene>
    <name evidence="6" type="ORF">JCM15093_2591</name>
</gene>
<dbReference type="STRING" id="1121097.GCA_000428125_02757"/>
<dbReference type="InterPro" id="IPR017900">
    <property type="entry name" value="4Fe4S_Fe_S_CS"/>
</dbReference>
<accession>A0A069D4J8</accession>
<sequence length="263" mass="29121">MHNTQLDIITFSPTGGSACIANEVARGMEVGNIKTWNITKEIPTEQVCMGQGPVIVSAPVYGGRIPGIALERLQKFNGERTPAIVLVTYGNRDYEDALKELCDVLTQQGFVPLAAGAFIAEHSYSTQEMPIAQGRPDEADKETARRFGAQVITTWRKKEEAKYNLSEIQVKGSFPYKVKGAHTPQAPSIDQERCTLCGACLDVCPTHAISLIDDQNIFSDQALCIKCCACVKSCPEEARSFETPFRKYLFENFAVRKEPEFFL</sequence>
<organism evidence="6 7">
    <name type="scientific">Bacteroides graminisolvens DSM 19988 = JCM 15093</name>
    <dbReference type="NCBI Taxonomy" id="1121097"/>
    <lineage>
        <taxon>Bacteria</taxon>
        <taxon>Pseudomonadati</taxon>
        <taxon>Bacteroidota</taxon>
        <taxon>Bacteroidia</taxon>
        <taxon>Bacteroidales</taxon>
        <taxon>Bacteroidaceae</taxon>
        <taxon>Bacteroides</taxon>
    </lineage>
</organism>
<evidence type="ECO:0000256" key="2">
    <source>
        <dbReference type="ARBA" id="ARBA00022723"/>
    </source>
</evidence>
<dbReference type="SUPFAM" id="SSF54862">
    <property type="entry name" value="4Fe-4S ferredoxins"/>
    <property type="match status" value="1"/>
</dbReference>
<dbReference type="Pfam" id="PF00037">
    <property type="entry name" value="Fer4"/>
    <property type="match status" value="1"/>
</dbReference>